<keyword evidence="2" id="KW-0413">Isomerase</keyword>
<gene>
    <name evidence="5" type="ORF">C7B45_04350</name>
</gene>
<comment type="caution">
    <text evidence="5">The sequence shown here is derived from an EMBL/GenBank/DDBJ whole genome shotgun (WGS) entry which is preliminary data.</text>
</comment>
<dbReference type="InterPro" id="IPR013078">
    <property type="entry name" value="His_Pase_superF_clade-1"/>
</dbReference>
<sequence length="206" mass="22787">MALGYDVLLVRHGESESNAAGRFAYRSWDPRLTTKGQEQARRLAEHLCHAPIRYMVTSPLLRARETIQPLADALALTPTVLPELAEVNLGLWDGIRLADLERSHNNEYEAWRRDPEANPPPGGESILAVGGRVLTALEKFVTTHEPGLTIATTHADCIKGVMLVITKSSGPAARTLFVPNCGQLLVRYLPNFRRWVLVLSPVHLLS</sequence>
<feature type="binding site" evidence="4">
    <location>
        <begin position="11"/>
        <end position="18"/>
    </location>
    <ligand>
        <name>substrate</name>
    </ligand>
</feature>
<evidence type="ECO:0000256" key="1">
    <source>
        <dbReference type="ARBA" id="ARBA00023152"/>
    </source>
</evidence>
<dbReference type="Proteomes" id="UP000241848">
    <property type="component" value="Unassembled WGS sequence"/>
</dbReference>
<dbReference type="InterPro" id="IPR050275">
    <property type="entry name" value="PGM_Phosphatase"/>
</dbReference>
<keyword evidence="1" id="KW-0324">Glycolysis</keyword>
<evidence type="ECO:0000256" key="3">
    <source>
        <dbReference type="PIRSR" id="PIRSR613078-1"/>
    </source>
</evidence>
<dbReference type="InterPro" id="IPR001345">
    <property type="entry name" value="PG/BPGM_mutase_AS"/>
</dbReference>
<dbReference type="PANTHER" id="PTHR48100:SF1">
    <property type="entry name" value="HISTIDINE PHOSPHATASE FAMILY PROTEIN-RELATED"/>
    <property type="match status" value="1"/>
</dbReference>
<reference evidence="5 6" key="1">
    <citation type="journal article" date="2014" name="BMC Genomics">
        <title>Comparison of environmental and isolate Sulfobacillus genomes reveals diverse carbon, sulfur, nitrogen, and hydrogen metabolisms.</title>
        <authorList>
            <person name="Justice N.B."/>
            <person name="Norman A."/>
            <person name="Brown C.T."/>
            <person name="Singh A."/>
            <person name="Thomas B.C."/>
            <person name="Banfield J.F."/>
        </authorList>
    </citation>
    <scope>NUCLEOTIDE SEQUENCE [LARGE SCALE GENOMIC DNA]</scope>
    <source>
        <strain evidence="5">AMDSBA3</strain>
    </source>
</reference>
<dbReference type="GO" id="GO:0016791">
    <property type="term" value="F:phosphatase activity"/>
    <property type="evidence" value="ECO:0007669"/>
    <property type="project" value="TreeGrafter"/>
</dbReference>
<dbReference type="PROSITE" id="PS00175">
    <property type="entry name" value="PG_MUTASE"/>
    <property type="match status" value="1"/>
</dbReference>
<feature type="active site" description="Proton donor/acceptor" evidence="3">
    <location>
        <position position="86"/>
    </location>
</feature>
<dbReference type="CDD" id="cd07067">
    <property type="entry name" value="HP_PGM_like"/>
    <property type="match status" value="1"/>
</dbReference>
<name>A0A2T2WL98_9FIRM</name>
<feature type="binding site" evidence="4">
    <location>
        <position position="62"/>
    </location>
    <ligand>
        <name>substrate</name>
    </ligand>
</feature>
<dbReference type="SUPFAM" id="SSF53254">
    <property type="entry name" value="Phosphoglycerate mutase-like"/>
    <property type="match status" value="1"/>
</dbReference>
<dbReference type="AlphaFoldDB" id="A0A2T2WL98"/>
<feature type="active site" description="Tele-phosphohistidine intermediate" evidence="3">
    <location>
        <position position="12"/>
    </location>
</feature>
<proteinExistence type="predicted"/>
<dbReference type="SMART" id="SM00855">
    <property type="entry name" value="PGAM"/>
    <property type="match status" value="1"/>
</dbReference>
<dbReference type="Gene3D" id="3.40.50.1240">
    <property type="entry name" value="Phosphoglycerate mutase-like"/>
    <property type="match status" value="1"/>
</dbReference>
<organism evidence="5 6">
    <name type="scientific">Sulfobacillus acidophilus</name>
    <dbReference type="NCBI Taxonomy" id="53633"/>
    <lineage>
        <taxon>Bacteria</taxon>
        <taxon>Bacillati</taxon>
        <taxon>Bacillota</taxon>
        <taxon>Clostridia</taxon>
        <taxon>Eubacteriales</taxon>
        <taxon>Clostridiales Family XVII. Incertae Sedis</taxon>
        <taxon>Sulfobacillus</taxon>
    </lineage>
</organism>
<dbReference type="Pfam" id="PF00300">
    <property type="entry name" value="His_Phos_1"/>
    <property type="match status" value="1"/>
</dbReference>
<evidence type="ECO:0000256" key="4">
    <source>
        <dbReference type="PIRSR" id="PIRSR613078-2"/>
    </source>
</evidence>
<evidence type="ECO:0000256" key="2">
    <source>
        <dbReference type="ARBA" id="ARBA00023235"/>
    </source>
</evidence>
<dbReference type="EMBL" id="PXYV01000009">
    <property type="protein sequence ID" value="PSR23015.1"/>
    <property type="molecule type" value="Genomic_DNA"/>
</dbReference>
<dbReference type="GO" id="GO:0005737">
    <property type="term" value="C:cytoplasm"/>
    <property type="evidence" value="ECO:0007669"/>
    <property type="project" value="TreeGrafter"/>
</dbReference>
<dbReference type="PANTHER" id="PTHR48100">
    <property type="entry name" value="BROAD-SPECIFICITY PHOSPHATASE YOR283W-RELATED"/>
    <property type="match status" value="1"/>
</dbReference>
<evidence type="ECO:0000313" key="5">
    <source>
        <dbReference type="EMBL" id="PSR23015.1"/>
    </source>
</evidence>
<protein>
    <submittedName>
        <fullName evidence="5">Histidine phosphatase family protein</fullName>
    </submittedName>
</protein>
<accession>A0A2T2WL98</accession>
<evidence type="ECO:0000313" key="6">
    <source>
        <dbReference type="Proteomes" id="UP000241848"/>
    </source>
</evidence>
<dbReference type="InterPro" id="IPR029033">
    <property type="entry name" value="His_PPase_superfam"/>
</dbReference>
<feature type="binding site" evidence="4">
    <location>
        <begin position="112"/>
        <end position="113"/>
    </location>
    <ligand>
        <name>substrate</name>
    </ligand>
</feature>